<gene>
    <name evidence="4" type="ORF">I206_01676</name>
    <name evidence="5" type="ORF">I206_103318</name>
</gene>
<accession>A0A1B9IA96</accession>
<dbReference type="Proteomes" id="UP000094020">
    <property type="component" value="Chromosome 4"/>
</dbReference>
<organism evidence="4">
    <name type="scientific">Kwoniella pini CBS 10737</name>
    <dbReference type="NCBI Taxonomy" id="1296096"/>
    <lineage>
        <taxon>Eukaryota</taxon>
        <taxon>Fungi</taxon>
        <taxon>Dikarya</taxon>
        <taxon>Basidiomycota</taxon>
        <taxon>Agaricomycotina</taxon>
        <taxon>Tremellomycetes</taxon>
        <taxon>Tremellales</taxon>
        <taxon>Cryptococcaceae</taxon>
        <taxon>Kwoniella</taxon>
    </lineage>
</organism>
<dbReference type="OrthoDB" id="2574101at2759"/>
<reference evidence="5" key="2">
    <citation type="submission" date="2013-07" db="EMBL/GenBank/DDBJ databases">
        <authorList>
            <consortium name="The Broad Institute Genome Sequencing Platform"/>
            <person name="Cuomo C."/>
            <person name="Litvintseva A."/>
            <person name="Chen Y."/>
            <person name="Heitman J."/>
            <person name="Sun S."/>
            <person name="Springer D."/>
            <person name="Dromer F."/>
            <person name="Young S.K."/>
            <person name="Zeng Q."/>
            <person name="Gargeya S."/>
            <person name="Fitzgerald M."/>
            <person name="Abouelleil A."/>
            <person name="Alvarado L."/>
            <person name="Berlin A.M."/>
            <person name="Chapman S.B."/>
            <person name="Dewar J."/>
            <person name="Goldberg J."/>
            <person name="Griggs A."/>
            <person name="Gujja S."/>
            <person name="Hansen M."/>
            <person name="Howarth C."/>
            <person name="Imamovic A."/>
            <person name="Larimer J."/>
            <person name="McCowan C."/>
            <person name="Murphy C."/>
            <person name="Pearson M."/>
            <person name="Priest M."/>
            <person name="Roberts A."/>
            <person name="Saif S."/>
            <person name="Shea T."/>
            <person name="Sykes S."/>
            <person name="Wortman J."/>
            <person name="Nusbaum C."/>
            <person name="Birren B."/>
        </authorList>
    </citation>
    <scope>NUCLEOTIDE SEQUENCE</scope>
    <source>
        <strain evidence="5">CBS 10737</strain>
    </source>
</reference>
<keyword evidence="6" id="KW-1185">Reference proteome</keyword>
<feature type="region of interest" description="Disordered" evidence="1">
    <location>
        <begin position="78"/>
        <end position="219"/>
    </location>
</feature>
<keyword evidence="2" id="KW-0812">Transmembrane</keyword>
<evidence type="ECO:0000256" key="2">
    <source>
        <dbReference type="SAM" id="Phobius"/>
    </source>
</evidence>
<dbReference type="KEGG" id="kpin:30170045"/>
<dbReference type="STRING" id="1296096.A0A1B9IA96"/>
<feature type="chain" id="PRO_5008628458" evidence="3">
    <location>
        <begin position="23"/>
        <end position="219"/>
    </location>
</feature>
<evidence type="ECO:0000256" key="1">
    <source>
        <dbReference type="SAM" id="MobiDB-lite"/>
    </source>
</evidence>
<feature type="signal peptide" evidence="3">
    <location>
        <begin position="1"/>
        <end position="22"/>
    </location>
</feature>
<proteinExistence type="predicted"/>
<dbReference type="GeneID" id="30170045"/>
<evidence type="ECO:0000313" key="6">
    <source>
        <dbReference type="Proteomes" id="UP000094020"/>
    </source>
</evidence>
<sequence>MLSSITTLVSIVLLLGAQNVSAAICYDGYGRRYYCNGGLGWGARLGIGLGIAALVVVAFALCGYMRRKQLRNQFSKYKPPALPYSNDQQQGQNPYVNNPPPPTGGYQGQSQSYYGNSNFNGNPYGNNPQPPQQTFQPSMAGQYQSRNDTGTTPNVGTEDHEHGYEWAQAREAERLEREQAGAEGGKAPPGYDVATSTQNTGNAHSTYQPPAGPPPGKIV</sequence>
<dbReference type="EMBL" id="CP144522">
    <property type="protein sequence ID" value="WWC69379.1"/>
    <property type="molecule type" value="Genomic_DNA"/>
</dbReference>
<evidence type="ECO:0000313" key="4">
    <source>
        <dbReference type="EMBL" id="OCF52387.1"/>
    </source>
</evidence>
<dbReference type="EMBL" id="KI894008">
    <property type="protein sequence ID" value="OCF52387.1"/>
    <property type="molecule type" value="Genomic_DNA"/>
</dbReference>
<keyword evidence="2" id="KW-0472">Membrane</keyword>
<name>A0A1B9IA96_9TREE</name>
<feature type="compositionally biased region" description="Polar residues" evidence="1">
    <location>
        <begin position="139"/>
        <end position="155"/>
    </location>
</feature>
<reference evidence="5" key="4">
    <citation type="submission" date="2024-02" db="EMBL/GenBank/DDBJ databases">
        <title>Comparative genomics of Cryptococcus and Kwoniella reveals pathogenesis evolution and contrasting modes of karyotype evolution via chromosome fusion or intercentromeric recombination.</title>
        <authorList>
            <person name="Coelho M.A."/>
            <person name="David-Palma M."/>
            <person name="Shea T."/>
            <person name="Bowers K."/>
            <person name="McGinley-Smith S."/>
            <person name="Mohammad A.W."/>
            <person name="Gnirke A."/>
            <person name="Yurkov A.M."/>
            <person name="Nowrousian M."/>
            <person name="Sun S."/>
            <person name="Cuomo C.A."/>
            <person name="Heitman J."/>
        </authorList>
    </citation>
    <scope>NUCLEOTIDE SEQUENCE</scope>
    <source>
        <strain evidence="5">CBS 10737</strain>
    </source>
</reference>
<reference evidence="4" key="1">
    <citation type="submission" date="2013-07" db="EMBL/GenBank/DDBJ databases">
        <title>The Genome Sequence of Cryptococcus pinus CBS10737.</title>
        <authorList>
            <consortium name="The Broad Institute Genome Sequencing Platform"/>
            <person name="Cuomo C."/>
            <person name="Litvintseva A."/>
            <person name="Chen Y."/>
            <person name="Heitman J."/>
            <person name="Sun S."/>
            <person name="Springer D."/>
            <person name="Dromer F."/>
            <person name="Young S.K."/>
            <person name="Zeng Q."/>
            <person name="Gargeya S."/>
            <person name="Fitzgerald M."/>
            <person name="Abouelleil A."/>
            <person name="Alvarado L."/>
            <person name="Berlin A.M."/>
            <person name="Chapman S.B."/>
            <person name="Dewar J."/>
            <person name="Goldberg J."/>
            <person name="Griggs A."/>
            <person name="Gujja S."/>
            <person name="Hansen M."/>
            <person name="Howarth C."/>
            <person name="Imamovic A."/>
            <person name="Larimer J."/>
            <person name="McCowan C."/>
            <person name="Murphy C."/>
            <person name="Pearson M."/>
            <person name="Priest M."/>
            <person name="Roberts A."/>
            <person name="Saif S."/>
            <person name="Shea T."/>
            <person name="Sykes S."/>
            <person name="Wortman J."/>
            <person name="Nusbaum C."/>
            <person name="Birren B."/>
        </authorList>
    </citation>
    <scope>NUCLEOTIDE SEQUENCE [LARGE SCALE GENOMIC DNA]</scope>
    <source>
        <strain evidence="4">CBS 10737</strain>
    </source>
</reference>
<feature type="compositionally biased region" description="Low complexity" evidence="1">
    <location>
        <begin position="108"/>
        <end position="137"/>
    </location>
</feature>
<reference evidence="4" key="3">
    <citation type="submission" date="2016-07" db="EMBL/GenBank/DDBJ databases">
        <title>Evolution of pathogenesis and genome organization in the Tremellales.</title>
        <authorList>
            <person name="Cuomo C."/>
            <person name="Litvintseva A."/>
            <person name="Heitman J."/>
            <person name="Chen Y."/>
            <person name="Sun S."/>
            <person name="Springer D."/>
            <person name="Dromer F."/>
            <person name="Young S."/>
            <person name="Zeng Q."/>
            <person name="Chapman S."/>
            <person name="Gujja S."/>
            <person name="Saif S."/>
            <person name="Birren B."/>
        </authorList>
    </citation>
    <scope>NUCLEOTIDE SEQUENCE</scope>
    <source>
        <strain evidence="4">CBS 10737</strain>
    </source>
</reference>
<evidence type="ECO:0000256" key="3">
    <source>
        <dbReference type="SAM" id="SignalP"/>
    </source>
</evidence>
<evidence type="ECO:0000313" key="5">
    <source>
        <dbReference type="EMBL" id="WWC69379.1"/>
    </source>
</evidence>
<feature type="transmembrane region" description="Helical" evidence="2">
    <location>
        <begin position="46"/>
        <end position="65"/>
    </location>
</feature>
<protein>
    <submittedName>
        <fullName evidence="4">Uncharacterized protein</fullName>
    </submittedName>
</protein>
<keyword evidence="2" id="KW-1133">Transmembrane helix</keyword>
<feature type="compositionally biased region" description="Polar residues" evidence="1">
    <location>
        <begin position="85"/>
        <end position="96"/>
    </location>
</feature>
<feature type="compositionally biased region" description="Polar residues" evidence="1">
    <location>
        <begin position="194"/>
        <end position="208"/>
    </location>
</feature>
<feature type="compositionally biased region" description="Pro residues" evidence="1">
    <location>
        <begin position="210"/>
        <end position="219"/>
    </location>
</feature>
<feature type="compositionally biased region" description="Basic and acidic residues" evidence="1">
    <location>
        <begin position="157"/>
        <end position="180"/>
    </location>
</feature>
<keyword evidence="3" id="KW-0732">Signal</keyword>
<dbReference type="RefSeq" id="XP_019013606.1">
    <property type="nucleotide sequence ID" value="XM_019153445.1"/>
</dbReference>
<dbReference type="AlphaFoldDB" id="A0A1B9IA96"/>